<gene>
    <name evidence="2" type="ordered locus">TGAM_1234</name>
</gene>
<dbReference type="RefSeq" id="WP_015858848.1">
    <property type="nucleotide sequence ID" value="NC_012804.1"/>
</dbReference>
<accession>C5A674</accession>
<proteinExistence type="predicted"/>
<keyword evidence="1" id="KW-0812">Transmembrane</keyword>
<organism evidence="2 3">
    <name type="scientific">Thermococcus gammatolerans (strain DSM 15229 / JCM 11827 / EJ3)</name>
    <dbReference type="NCBI Taxonomy" id="593117"/>
    <lineage>
        <taxon>Archaea</taxon>
        <taxon>Methanobacteriati</taxon>
        <taxon>Methanobacteriota</taxon>
        <taxon>Thermococci</taxon>
        <taxon>Thermococcales</taxon>
        <taxon>Thermococcaceae</taxon>
        <taxon>Thermococcus</taxon>
    </lineage>
</organism>
<protein>
    <submittedName>
        <fullName evidence="2">Uncharacterized protein</fullName>
    </submittedName>
</protein>
<dbReference type="PATRIC" id="fig|593117.10.peg.1233"/>
<feature type="transmembrane region" description="Helical" evidence="1">
    <location>
        <begin position="36"/>
        <end position="53"/>
    </location>
</feature>
<evidence type="ECO:0000256" key="1">
    <source>
        <dbReference type="SAM" id="Phobius"/>
    </source>
</evidence>
<feature type="transmembrane region" description="Helical" evidence="1">
    <location>
        <begin position="12"/>
        <end position="30"/>
    </location>
</feature>
<keyword evidence="1" id="KW-1133">Transmembrane helix</keyword>
<dbReference type="EMBL" id="CP001398">
    <property type="protein sequence ID" value="ACS33736.1"/>
    <property type="molecule type" value="Genomic_DNA"/>
</dbReference>
<reference evidence="2 3" key="1">
    <citation type="journal article" date="2007" name="Genome Biol.">
        <title>Genome analysis and genome-wide proteomics of Thermococcus gammatolerans, the most radioresistant organism known amongst the Archaea.</title>
        <authorList>
            <person name="Zivanovic Y."/>
            <person name="Armengaud J."/>
            <person name="Lagorce A."/>
            <person name="Leplat C."/>
            <person name="Guerin P."/>
            <person name="Dutertre M."/>
            <person name="Anthouard V."/>
            <person name="Forterre P."/>
            <person name="Wincker P."/>
            <person name="Confalonieri F."/>
        </authorList>
    </citation>
    <scope>NUCLEOTIDE SEQUENCE [LARGE SCALE GENOMIC DNA]</scope>
    <source>
        <strain evidence="3">DSM 15229 / JCM 11827 / EJ3</strain>
    </source>
</reference>
<dbReference type="GeneID" id="7987880"/>
<evidence type="ECO:0000313" key="2">
    <source>
        <dbReference type="EMBL" id="ACS33736.1"/>
    </source>
</evidence>
<dbReference type="OrthoDB" id="102458at2157"/>
<sequence>MSAQIETNREVVAGLVAIVLALAFVLIAFLLHNVVWVVPGMLFGIGYMIWVFHRHGMPSANSPKAKV</sequence>
<dbReference type="eggNOG" id="arCOG13047">
    <property type="taxonomic scope" value="Archaea"/>
</dbReference>
<dbReference type="PaxDb" id="593117-TGAM_1234"/>
<keyword evidence="1" id="KW-0472">Membrane</keyword>
<dbReference type="Proteomes" id="UP000001488">
    <property type="component" value="Chromosome"/>
</dbReference>
<keyword evidence="3" id="KW-1185">Reference proteome</keyword>
<name>C5A674_THEGJ</name>
<evidence type="ECO:0000313" key="3">
    <source>
        <dbReference type="Proteomes" id="UP000001488"/>
    </source>
</evidence>
<dbReference type="HOGENOM" id="CLU_2802475_0_0_2"/>
<dbReference type="AlphaFoldDB" id="C5A674"/>
<dbReference type="STRING" id="593117.TGAM_1234"/>
<dbReference type="KEGG" id="tga:TGAM_1234"/>